<dbReference type="GO" id="GO:0071111">
    <property type="term" value="F:cyclic-guanylate-specific phosphodiesterase activity"/>
    <property type="evidence" value="ECO:0007669"/>
    <property type="project" value="InterPro"/>
</dbReference>
<dbReference type="SUPFAM" id="SSF141868">
    <property type="entry name" value="EAL domain-like"/>
    <property type="match status" value="1"/>
</dbReference>
<evidence type="ECO:0000259" key="1">
    <source>
        <dbReference type="PROSITE" id="PS50883"/>
    </source>
</evidence>
<dbReference type="AlphaFoldDB" id="K1SXH1"/>
<gene>
    <name evidence="2" type="ORF">OBE_07993</name>
</gene>
<evidence type="ECO:0000313" key="2">
    <source>
        <dbReference type="EMBL" id="EKC62408.1"/>
    </source>
</evidence>
<sequence>MISANRARFGEKKIFLNSIPDSMITEYDFNRLCEKYGNIISQLVIEFTEQADLTGDKIASLRYLFKSKSCMIAIDDYGSGYSNTAAVLSLQPDVIKVDRSLIADINTNVKKQHFLTGIIDFARLNNIKVLAEGVETYDEMSVTIRRGVDFIQGFYTAKPQKEIVPDIPDAVAEQMRMLNMCRPEIKKAHDYIVHDGCEEHLDIEKLLSGRYTGVIVENATAHLYANGCDVMSFVIKTAEGSKSHIILENANIKGALRQCIRLGENSDTTLEIKGTDFLSYDGISVPG</sequence>
<name>K1SXH1_9ZZZZ</name>
<protein>
    <submittedName>
        <fullName evidence="2">Diguanylate cyclase/phosphodiesterase</fullName>
    </submittedName>
</protein>
<dbReference type="EMBL" id="AJWZ01005498">
    <property type="protein sequence ID" value="EKC62408.1"/>
    <property type="molecule type" value="Genomic_DNA"/>
</dbReference>
<feature type="domain" description="EAL" evidence="1">
    <location>
        <begin position="1"/>
        <end position="173"/>
    </location>
</feature>
<dbReference type="Gene3D" id="3.20.20.450">
    <property type="entry name" value="EAL domain"/>
    <property type="match status" value="1"/>
</dbReference>
<dbReference type="PANTHER" id="PTHR33121">
    <property type="entry name" value="CYCLIC DI-GMP PHOSPHODIESTERASE PDEF"/>
    <property type="match status" value="1"/>
</dbReference>
<dbReference type="InterPro" id="IPR001633">
    <property type="entry name" value="EAL_dom"/>
</dbReference>
<dbReference type="InterPro" id="IPR035919">
    <property type="entry name" value="EAL_sf"/>
</dbReference>
<reference evidence="2" key="1">
    <citation type="journal article" date="2013" name="Environ. Microbiol.">
        <title>Microbiota from the distal guts of lean and obese adolescents exhibit partial functional redundancy besides clear differences in community structure.</title>
        <authorList>
            <person name="Ferrer M."/>
            <person name="Ruiz A."/>
            <person name="Lanza F."/>
            <person name="Haange S.B."/>
            <person name="Oberbach A."/>
            <person name="Till H."/>
            <person name="Bargiela R."/>
            <person name="Campoy C."/>
            <person name="Segura M.T."/>
            <person name="Richter M."/>
            <person name="von Bergen M."/>
            <person name="Seifert J."/>
            <person name="Suarez A."/>
        </authorList>
    </citation>
    <scope>NUCLEOTIDE SEQUENCE</scope>
</reference>
<dbReference type="InterPro" id="IPR050706">
    <property type="entry name" value="Cyclic-di-GMP_PDE-like"/>
</dbReference>
<feature type="non-terminal residue" evidence="2">
    <location>
        <position position="287"/>
    </location>
</feature>
<dbReference type="PROSITE" id="PS50883">
    <property type="entry name" value="EAL"/>
    <property type="match status" value="1"/>
</dbReference>
<dbReference type="CDD" id="cd01948">
    <property type="entry name" value="EAL"/>
    <property type="match status" value="1"/>
</dbReference>
<comment type="caution">
    <text evidence="2">The sequence shown here is derived from an EMBL/GenBank/DDBJ whole genome shotgun (WGS) entry which is preliminary data.</text>
</comment>
<dbReference type="Pfam" id="PF00563">
    <property type="entry name" value="EAL"/>
    <property type="match status" value="1"/>
</dbReference>
<dbReference type="PANTHER" id="PTHR33121:SF70">
    <property type="entry name" value="SIGNALING PROTEIN YKOW"/>
    <property type="match status" value="1"/>
</dbReference>
<dbReference type="SMART" id="SM00052">
    <property type="entry name" value="EAL"/>
    <property type="match status" value="1"/>
</dbReference>
<accession>K1SXH1</accession>
<organism evidence="2">
    <name type="scientific">human gut metagenome</name>
    <dbReference type="NCBI Taxonomy" id="408170"/>
    <lineage>
        <taxon>unclassified sequences</taxon>
        <taxon>metagenomes</taxon>
        <taxon>organismal metagenomes</taxon>
    </lineage>
</organism>
<proteinExistence type="predicted"/>